<dbReference type="RefSeq" id="WP_137827385.1">
    <property type="nucleotide sequence ID" value="NZ_BPRE01000009.1"/>
</dbReference>
<gene>
    <name evidence="3" type="ORF">BGCPKDLD_3058</name>
</gene>
<reference evidence="3" key="1">
    <citation type="journal article" date="2021" name="Front. Microbiol.">
        <title>Comprehensive Comparative Genomics and Phenotyping of Methylobacterium Species.</title>
        <authorList>
            <person name="Alessa O."/>
            <person name="Ogura Y."/>
            <person name="Fujitani Y."/>
            <person name="Takami H."/>
            <person name="Hayashi T."/>
            <person name="Sahin N."/>
            <person name="Tani A."/>
        </authorList>
    </citation>
    <scope>NUCLEOTIDE SEQUENCE</scope>
    <source>
        <strain evidence="3">DSM 14458</strain>
    </source>
</reference>
<accession>A0ABQ4UYM7</accession>
<protein>
    <submittedName>
        <fullName evidence="3">Uncharacterized protein</fullName>
    </submittedName>
</protein>
<keyword evidence="4" id="KW-1185">Reference proteome</keyword>
<organism evidence="3 4">
    <name type="scientific">Methylorubrum suomiense</name>
    <dbReference type="NCBI Taxonomy" id="144191"/>
    <lineage>
        <taxon>Bacteria</taxon>
        <taxon>Pseudomonadati</taxon>
        <taxon>Pseudomonadota</taxon>
        <taxon>Alphaproteobacteria</taxon>
        <taxon>Hyphomicrobiales</taxon>
        <taxon>Methylobacteriaceae</taxon>
        <taxon>Methylorubrum</taxon>
    </lineage>
</organism>
<proteinExistence type="predicted"/>
<evidence type="ECO:0000313" key="3">
    <source>
        <dbReference type="EMBL" id="GJE76464.1"/>
    </source>
</evidence>
<reference evidence="3" key="2">
    <citation type="submission" date="2021-08" db="EMBL/GenBank/DDBJ databases">
        <authorList>
            <person name="Tani A."/>
            <person name="Ola A."/>
            <person name="Ogura Y."/>
            <person name="Katsura K."/>
            <person name="Hayashi T."/>
        </authorList>
    </citation>
    <scope>NUCLEOTIDE SEQUENCE</scope>
    <source>
        <strain evidence="3">DSM 14458</strain>
    </source>
</reference>
<keyword evidence="2" id="KW-0732">Signal</keyword>
<evidence type="ECO:0000256" key="1">
    <source>
        <dbReference type="SAM" id="MobiDB-lite"/>
    </source>
</evidence>
<feature type="signal peptide" evidence="2">
    <location>
        <begin position="1"/>
        <end position="21"/>
    </location>
</feature>
<feature type="chain" id="PRO_5047086783" evidence="2">
    <location>
        <begin position="22"/>
        <end position="73"/>
    </location>
</feature>
<sequence length="73" mass="7882">MRPTVVLLAMSAGFAASPGWAQGAPPNPFASNYPSAPPRVERPERDRAGPSRRRLPPRTVEKGLLPPAEIPNR</sequence>
<evidence type="ECO:0000313" key="4">
    <source>
        <dbReference type="Proteomes" id="UP001055093"/>
    </source>
</evidence>
<feature type="compositionally biased region" description="Basic and acidic residues" evidence="1">
    <location>
        <begin position="39"/>
        <end position="49"/>
    </location>
</feature>
<evidence type="ECO:0000256" key="2">
    <source>
        <dbReference type="SAM" id="SignalP"/>
    </source>
</evidence>
<comment type="caution">
    <text evidence="3">The sequence shown here is derived from an EMBL/GenBank/DDBJ whole genome shotgun (WGS) entry which is preliminary data.</text>
</comment>
<feature type="region of interest" description="Disordered" evidence="1">
    <location>
        <begin position="16"/>
        <end position="73"/>
    </location>
</feature>
<name>A0ABQ4UYM7_9HYPH</name>
<dbReference type="EMBL" id="BPRE01000009">
    <property type="protein sequence ID" value="GJE76464.1"/>
    <property type="molecule type" value="Genomic_DNA"/>
</dbReference>
<dbReference type="Proteomes" id="UP001055093">
    <property type="component" value="Unassembled WGS sequence"/>
</dbReference>